<name>A0A4C1ZJ08_EUMVA</name>
<accession>A0A4C1ZJ08</accession>
<proteinExistence type="predicted"/>
<dbReference type="AlphaFoldDB" id="A0A4C1ZJ08"/>
<keyword evidence="2" id="KW-1185">Reference proteome</keyword>
<evidence type="ECO:0000313" key="2">
    <source>
        <dbReference type="Proteomes" id="UP000299102"/>
    </source>
</evidence>
<reference evidence="1 2" key="1">
    <citation type="journal article" date="2019" name="Commun. Biol.">
        <title>The bagworm genome reveals a unique fibroin gene that provides high tensile strength.</title>
        <authorList>
            <person name="Kono N."/>
            <person name="Nakamura H."/>
            <person name="Ohtoshi R."/>
            <person name="Tomita M."/>
            <person name="Numata K."/>
            <person name="Arakawa K."/>
        </authorList>
    </citation>
    <scope>NUCLEOTIDE SEQUENCE [LARGE SCALE GENOMIC DNA]</scope>
</reference>
<comment type="caution">
    <text evidence="1">The sequence shown here is derived from an EMBL/GenBank/DDBJ whole genome shotgun (WGS) entry which is preliminary data.</text>
</comment>
<protein>
    <submittedName>
        <fullName evidence="1">Uncharacterized protein</fullName>
    </submittedName>
</protein>
<sequence>MTEELHMQSLSQNWILDQKRCKPDHLSFRKHYSRWEPHNMTDKKKDRQVDWCRIMTEKLDIDEKKTFAIFLPVVKHACATTTPKQSDK</sequence>
<dbReference type="EMBL" id="BGZK01001888">
    <property type="protein sequence ID" value="GBP87830.1"/>
    <property type="molecule type" value="Genomic_DNA"/>
</dbReference>
<gene>
    <name evidence="1" type="ORF">EVAR_65679_1</name>
</gene>
<dbReference type="Proteomes" id="UP000299102">
    <property type="component" value="Unassembled WGS sequence"/>
</dbReference>
<organism evidence="1 2">
    <name type="scientific">Eumeta variegata</name>
    <name type="common">Bagworm moth</name>
    <name type="synonym">Eumeta japonica</name>
    <dbReference type="NCBI Taxonomy" id="151549"/>
    <lineage>
        <taxon>Eukaryota</taxon>
        <taxon>Metazoa</taxon>
        <taxon>Ecdysozoa</taxon>
        <taxon>Arthropoda</taxon>
        <taxon>Hexapoda</taxon>
        <taxon>Insecta</taxon>
        <taxon>Pterygota</taxon>
        <taxon>Neoptera</taxon>
        <taxon>Endopterygota</taxon>
        <taxon>Lepidoptera</taxon>
        <taxon>Glossata</taxon>
        <taxon>Ditrysia</taxon>
        <taxon>Tineoidea</taxon>
        <taxon>Psychidae</taxon>
        <taxon>Oiketicinae</taxon>
        <taxon>Eumeta</taxon>
    </lineage>
</organism>
<evidence type="ECO:0000313" key="1">
    <source>
        <dbReference type="EMBL" id="GBP87830.1"/>
    </source>
</evidence>